<accession>A0A1E3AHL2</accession>
<dbReference type="EMBL" id="MCGI01000006">
    <property type="protein sequence ID" value="ODM08147.1"/>
    <property type="molecule type" value="Genomic_DNA"/>
</dbReference>
<dbReference type="InterPro" id="IPR011664">
    <property type="entry name" value="Abi_system_AbiD/AbiF-like"/>
</dbReference>
<comment type="caution">
    <text evidence="1">The sequence shown here is derived from an EMBL/GenBank/DDBJ whole genome shotgun (WGS) entry which is preliminary data.</text>
</comment>
<dbReference type="PATRIC" id="fig|1432052.3.peg.6059"/>
<dbReference type="Pfam" id="PF07751">
    <property type="entry name" value="Abi_2"/>
    <property type="match status" value="1"/>
</dbReference>
<evidence type="ECO:0000313" key="2">
    <source>
        <dbReference type="Proteomes" id="UP000095003"/>
    </source>
</evidence>
<sequence length="311" mass="36702">MAKPFLTYDQQLDKLINGKKLCITDCEKAKEILRDIGYFSLIGGYKTPFINPMTRVYEDNTAFEDIYALYQFDLALRELVFKYLCQIERKLRQLISYSFCNLHGETQAAYLNPSNYNNSPKNMDAVNRLISILEYQANRNTEHAYLLHQRKVYHNVPMWVLVNTLTYGQISKLYTLLPFHLQSDISKEFPKVNERGLERYMKILTLFRNVCAHNERLFSFRTRIDFPDTVLHAKLNIDKKGNQYLLGKRDLFGLTIAFRYLLPRQSFIEFKRSLIKSIAHYHKQSSRIGRDSLLAMMGFPANWESITHYQM</sequence>
<dbReference type="RefSeq" id="WP_069159003.1">
    <property type="nucleotide sequence ID" value="NZ_DBFYTC010000100.1"/>
</dbReference>
<protein>
    <submittedName>
        <fullName evidence="1">Abi-like protein</fullName>
    </submittedName>
</protein>
<organism evidence="1 2">
    <name type="scientific">Eisenbergiella tayi</name>
    <dbReference type="NCBI Taxonomy" id="1432052"/>
    <lineage>
        <taxon>Bacteria</taxon>
        <taxon>Bacillati</taxon>
        <taxon>Bacillota</taxon>
        <taxon>Clostridia</taxon>
        <taxon>Lachnospirales</taxon>
        <taxon>Lachnospiraceae</taxon>
        <taxon>Eisenbergiella</taxon>
    </lineage>
</organism>
<evidence type="ECO:0000313" key="1">
    <source>
        <dbReference type="EMBL" id="ODM08147.1"/>
    </source>
</evidence>
<dbReference type="GeneID" id="93301341"/>
<dbReference type="AlphaFoldDB" id="A0A1E3AHL2"/>
<name>A0A1E3AHL2_9FIRM</name>
<gene>
    <name evidence="1" type="ORF">BEH84_05471</name>
</gene>
<dbReference type="Proteomes" id="UP000095003">
    <property type="component" value="Unassembled WGS sequence"/>
</dbReference>
<reference evidence="1 2" key="1">
    <citation type="submission" date="2016-07" db="EMBL/GenBank/DDBJ databases">
        <title>Characterization of isolates of Eisenbergiella tayi derived from blood cultures, using whole genome sequencing.</title>
        <authorList>
            <person name="Burdz T."/>
            <person name="Wiebe D."/>
            <person name="Huynh C."/>
            <person name="Bernard K."/>
        </authorList>
    </citation>
    <scope>NUCLEOTIDE SEQUENCE [LARGE SCALE GENOMIC DNA]</scope>
    <source>
        <strain evidence="1 2">NML 120489</strain>
    </source>
</reference>
<proteinExistence type="predicted"/>